<dbReference type="Proteomes" id="UP000706124">
    <property type="component" value="Unassembled WGS sequence"/>
</dbReference>
<gene>
    <name evidence="1" type="ORF">E4U60_005217</name>
</gene>
<keyword evidence="2" id="KW-1185">Reference proteome</keyword>
<evidence type="ECO:0000313" key="1">
    <source>
        <dbReference type="EMBL" id="KAG5945501.1"/>
    </source>
</evidence>
<accession>A0A9P7MHX3</accession>
<evidence type="ECO:0000313" key="2">
    <source>
        <dbReference type="Proteomes" id="UP000706124"/>
    </source>
</evidence>
<reference evidence="1 2" key="1">
    <citation type="journal article" date="2020" name="bioRxiv">
        <title>Whole genome comparisons of ergot fungi reveals the divergence and evolution of species within the genus Claviceps are the result of varying mechanisms driving genome evolution and host range expansion.</title>
        <authorList>
            <person name="Wyka S.A."/>
            <person name="Mondo S.J."/>
            <person name="Liu M."/>
            <person name="Dettman J."/>
            <person name="Nalam V."/>
            <person name="Broders K.D."/>
        </authorList>
    </citation>
    <scope>NUCLEOTIDE SEQUENCE [LARGE SCALE GENOMIC DNA]</scope>
    <source>
        <strain evidence="1 2">CCC 1485</strain>
    </source>
</reference>
<dbReference type="EMBL" id="SRPO01000045">
    <property type="protein sequence ID" value="KAG5945501.1"/>
    <property type="molecule type" value="Genomic_DNA"/>
</dbReference>
<name>A0A9P7MHX3_9HYPO</name>
<protein>
    <submittedName>
        <fullName evidence="1">Uncharacterized protein</fullName>
    </submittedName>
</protein>
<dbReference type="AlphaFoldDB" id="A0A9P7MHX3"/>
<dbReference type="OrthoDB" id="10440860at2759"/>
<comment type="caution">
    <text evidence="1">The sequence shown here is derived from an EMBL/GenBank/DDBJ whole genome shotgun (WGS) entry which is preliminary data.</text>
</comment>
<dbReference type="Gene3D" id="3.40.50.720">
    <property type="entry name" value="NAD(P)-binding Rossmann-like Domain"/>
    <property type="match status" value="1"/>
</dbReference>
<sequence>MHQGSRRELGLGRVVAISSQYGNFIEDKGIDCAAIDGARRQAIKNNGVQNFDPRSLEAGLGPRDLQSDRYTTLKAGTTDEQHLHAFLTAARADVFVPCARRYVLTPNIVHTLANDTFAQTTSNARFRVWSRTG</sequence>
<proteinExistence type="predicted"/>
<organism evidence="1 2">
    <name type="scientific">Claviceps pazoutovae</name>
    <dbReference type="NCBI Taxonomy" id="1649127"/>
    <lineage>
        <taxon>Eukaryota</taxon>
        <taxon>Fungi</taxon>
        <taxon>Dikarya</taxon>
        <taxon>Ascomycota</taxon>
        <taxon>Pezizomycotina</taxon>
        <taxon>Sordariomycetes</taxon>
        <taxon>Hypocreomycetidae</taxon>
        <taxon>Hypocreales</taxon>
        <taxon>Clavicipitaceae</taxon>
        <taxon>Claviceps</taxon>
    </lineage>
</organism>